<feature type="transmembrane region" description="Helical" evidence="1">
    <location>
        <begin position="73"/>
        <end position="93"/>
    </location>
</feature>
<feature type="transmembrane region" description="Helical" evidence="1">
    <location>
        <begin position="140"/>
        <end position="167"/>
    </location>
</feature>
<accession>A0A0A6UPD5</accession>
<name>A0A0A6UPD5_ACTUT</name>
<protein>
    <submittedName>
        <fullName evidence="2">Uncharacterized protein</fullName>
    </submittedName>
</protein>
<feature type="transmembrane region" description="Helical" evidence="1">
    <location>
        <begin position="46"/>
        <end position="66"/>
    </location>
</feature>
<keyword evidence="3" id="KW-1185">Reference proteome</keyword>
<dbReference type="AlphaFoldDB" id="A0A0A6UPD5"/>
<comment type="caution">
    <text evidence="2">The sequence shown here is derived from an EMBL/GenBank/DDBJ whole genome shotgun (WGS) entry which is preliminary data.</text>
</comment>
<keyword evidence="1" id="KW-0812">Transmembrane</keyword>
<dbReference type="eggNOG" id="ENOG50342GI">
    <property type="taxonomic scope" value="Bacteria"/>
</dbReference>
<evidence type="ECO:0000256" key="1">
    <source>
        <dbReference type="SAM" id="Phobius"/>
    </source>
</evidence>
<dbReference type="Proteomes" id="UP000054537">
    <property type="component" value="Unassembled WGS sequence"/>
</dbReference>
<sequence>MPSKSVTVRRAAPAAPLLLLAYSLFRLFDGADGVSGPGPAQPLGHLVFAGALLMFVALAAAVHAYVPRRGRHVAATGLAATISGAACFLWTVIDVLSPALRAPLPTPFAIAGPLLFSLGMSILLGLLVAARQAPVWSPLLFGAGIATALIDIDFLPFAALILLAALAPLARPDRNVTVEHALSIPSVAYRPSRPLLTVGASSYDS</sequence>
<evidence type="ECO:0000313" key="3">
    <source>
        <dbReference type="Proteomes" id="UP000054537"/>
    </source>
</evidence>
<evidence type="ECO:0000313" key="2">
    <source>
        <dbReference type="EMBL" id="KHD78010.1"/>
    </source>
</evidence>
<organism evidence="2 3">
    <name type="scientific">Actinoplanes utahensis</name>
    <dbReference type="NCBI Taxonomy" id="1869"/>
    <lineage>
        <taxon>Bacteria</taxon>
        <taxon>Bacillati</taxon>
        <taxon>Actinomycetota</taxon>
        <taxon>Actinomycetes</taxon>
        <taxon>Micromonosporales</taxon>
        <taxon>Micromonosporaceae</taxon>
        <taxon>Actinoplanes</taxon>
    </lineage>
</organism>
<feature type="transmembrane region" description="Helical" evidence="1">
    <location>
        <begin position="108"/>
        <end position="128"/>
    </location>
</feature>
<reference evidence="2 3" key="1">
    <citation type="submission" date="2014-10" db="EMBL/GenBank/DDBJ databases">
        <title>Draft genome sequence of Actinoplanes utahensis NRRL 12052.</title>
        <authorList>
            <person name="Velasco-Bucheli B."/>
            <person name="del Cerro C."/>
            <person name="Hormigo D."/>
            <person name="Garcia J.L."/>
            <person name="Acebal C."/>
            <person name="Arroyo M."/>
            <person name="de la Mata I."/>
        </authorList>
    </citation>
    <scope>NUCLEOTIDE SEQUENCE [LARGE SCALE GENOMIC DNA]</scope>
    <source>
        <strain evidence="2 3">NRRL 12052</strain>
    </source>
</reference>
<keyword evidence="1" id="KW-1133">Transmembrane helix</keyword>
<dbReference type="RefSeq" id="WP_043523485.1">
    <property type="nucleotide sequence ID" value="NZ_BAABKU010000013.1"/>
</dbReference>
<dbReference type="OrthoDB" id="3539663at2"/>
<proteinExistence type="predicted"/>
<gene>
    <name evidence="2" type="ORF">MB27_07855</name>
</gene>
<dbReference type="EMBL" id="JRTT01000007">
    <property type="protein sequence ID" value="KHD78010.1"/>
    <property type="molecule type" value="Genomic_DNA"/>
</dbReference>
<keyword evidence="1" id="KW-0472">Membrane</keyword>